<dbReference type="InterPro" id="IPR011122">
    <property type="entry name" value="WavE"/>
</dbReference>
<name>E3BJ42_9VIBR</name>
<dbReference type="Pfam" id="PF07507">
    <property type="entry name" value="WavE"/>
    <property type="match status" value="1"/>
</dbReference>
<proteinExistence type="predicted"/>
<comment type="caution">
    <text evidence="1">The sequence shown here is derived from an EMBL/GenBank/DDBJ whole genome shotgun (WGS) entry which is preliminary data.</text>
</comment>
<dbReference type="Proteomes" id="UP000002943">
    <property type="component" value="Unassembled WGS sequence"/>
</dbReference>
<evidence type="ECO:0000313" key="1">
    <source>
        <dbReference type="EMBL" id="EFP96968.1"/>
    </source>
</evidence>
<dbReference type="OrthoDB" id="6716726at2"/>
<dbReference type="RefSeq" id="WP_009601034.1">
    <property type="nucleotide sequence ID" value="NZ_AEIU01000068.1"/>
</dbReference>
<dbReference type="STRING" id="796620.VIBC2010_20160"/>
<sequence length="312" mass="36858">MNFEDITFVTQGPVHPTITKRSISAIREIFPGSKVILSTWEGQDVCGIDADEIIFNKDPSSSIFVYSKKNEAIKVNINRQITSSYQGLKAVKTKYAAKLRTDNILFNTNIIKIFGQYPRRDEQFSFLNQRLVCSNCFAKEFERGLPIPYFYSDLFQFGETEDLLKVWSIDHFPDYEYREAFCGKKQHEHYPRDSIHVEQKIWSNFVNQFIPAKLVDEHGCKRDIKNSRNIMINNLIVVDADILGLQLPERLQQNNGYPYEYHTYQRWQWQYEKAYGECLGVPFAYKIKWSFAMSWKWLRKGIRLKIRKALKR</sequence>
<gene>
    <name evidence="1" type="ORF">VIBC2010_20160</name>
</gene>
<dbReference type="EMBL" id="AEIU01000068">
    <property type="protein sequence ID" value="EFP96968.1"/>
    <property type="molecule type" value="Genomic_DNA"/>
</dbReference>
<evidence type="ECO:0000313" key="2">
    <source>
        <dbReference type="Proteomes" id="UP000002943"/>
    </source>
</evidence>
<keyword evidence="2" id="KW-1185">Reference proteome</keyword>
<protein>
    <recommendedName>
        <fullName evidence="3">WavE lipopolysaccharide synthesis</fullName>
    </recommendedName>
</protein>
<reference evidence="1 2" key="1">
    <citation type="journal article" date="2012" name="Int. J. Syst. Evol. Microbiol.">
        <title>Vibrio caribbeanicus sp. nov., isolated from the marine sponge Scleritoderma cyanea.</title>
        <authorList>
            <person name="Hoffmann M."/>
            <person name="Monday S.R."/>
            <person name="Allard M.W."/>
            <person name="Strain E.A."/>
            <person name="Whittaker P."/>
            <person name="Naum M."/>
            <person name="McCarthy P.J."/>
            <person name="Lopez J.V."/>
            <person name="Fischer M."/>
            <person name="Brown E.W."/>
        </authorList>
    </citation>
    <scope>NUCLEOTIDE SEQUENCE [LARGE SCALE GENOMIC DNA]</scope>
    <source>
        <strain evidence="1 2">ATCC BAA-2122</strain>
    </source>
</reference>
<dbReference type="eggNOG" id="ENOG5032T52">
    <property type="taxonomic scope" value="Bacteria"/>
</dbReference>
<dbReference type="AlphaFoldDB" id="E3BJ42"/>
<evidence type="ECO:0008006" key="3">
    <source>
        <dbReference type="Google" id="ProtNLM"/>
    </source>
</evidence>
<accession>E3BJ42</accession>
<organism evidence="1 2">
    <name type="scientific">Vibrio caribbeanicus ATCC BAA-2122</name>
    <dbReference type="NCBI Taxonomy" id="796620"/>
    <lineage>
        <taxon>Bacteria</taxon>
        <taxon>Pseudomonadati</taxon>
        <taxon>Pseudomonadota</taxon>
        <taxon>Gammaproteobacteria</taxon>
        <taxon>Vibrionales</taxon>
        <taxon>Vibrionaceae</taxon>
        <taxon>Vibrio</taxon>
    </lineage>
</organism>